<dbReference type="EMBL" id="RCML01001731">
    <property type="protein sequence ID" value="KAG2960708.1"/>
    <property type="molecule type" value="Genomic_DNA"/>
</dbReference>
<dbReference type="AlphaFoldDB" id="A0A8T1F227"/>
<proteinExistence type="predicted"/>
<evidence type="ECO:0000313" key="4">
    <source>
        <dbReference type="EMBL" id="KAG3205192.1"/>
    </source>
</evidence>
<dbReference type="Proteomes" id="UP000760860">
    <property type="component" value="Unassembled WGS sequence"/>
</dbReference>
<name>A0A8T1F227_9STRA</name>
<evidence type="ECO:0000313" key="2">
    <source>
        <dbReference type="EMBL" id="KAG2879008.1"/>
    </source>
</evidence>
<dbReference type="EMBL" id="RCMV01001990">
    <property type="protein sequence ID" value="KAG3205192.1"/>
    <property type="molecule type" value="Genomic_DNA"/>
</dbReference>
<dbReference type="Proteomes" id="UP000774804">
    <property type="component" value="Unassembled WGS sequence"/>
</dbReference>
<accession>A0A8T1F227</accession>
<dbReference type="EMBL" id="RCMI01002059">
    <property type="protein sequence ID" value="KAG2879008.1"/>
    <property type="molecule type" value="Genomic_DNA"/>
</dbReference>
<reference evidence="3" key="1">
    <citation type="submission" date="2018-10" db="EMBL/GenBank/DDBJ databases">
        <title>Effector identification in a new, highly contiguous assembly of the strawberry crown rot pathogen Phytophthora cactorum.</title>
        <authorList>
            <person name="Armitage A.D."/>
            <person name="Nellist C.F."/>
            <person name="Bates H."/>
            <person name="Vickerstaff R.J."/>
            <person name="Harrison R.J."/>
        </authorList>
    </citation>
    <scope>NUCLEOTIDE SEQUENCE</scope>
    <source>
        <strain evidence="1">15-7</strain>
        <strain evidence="2">4032</strain>
        <strain evidence="3">P415</strain>
        <strain evidence="4">P421</strain>
    </source>
</reference>
<dbReference type="Proteomes" id="UP000735874">
    <property type="component" value="Unassembled WGS sequence"/>
</dbReference>
<gene>
    <name evidence="1" type="ORF">PC113_g21728</name>
    <name evidence="2" type="ORF">PC115_g22907</name>
    <name evidence="3" type="ORF">PC118_g22369</name>
    <name evidence="4" type="ORF">PC129_g22217</name>
</gene>
<organism evidence="3 5">
    <name type="scientific">Phytophthora cactorum</name>
    <dbReference type="NCBI Taxonomy" id="29920"/>
    <lineage>
        <taxon>Eukaryota</taxon>
        <taxon>Sar</taxon>
        <taxon>Stramenopiles</taxon>
        <taxon>Oomycota</taxon>
        <taxon>Peronosporomycetes</taxon>
        <taxon>Peronosporales</taxon>
        <taxon>Peronosporaceae</taxon>
        <taxon>Phytophthora</taxon>
    </lineage>
</organism>
<evidence type="ECO:0000313" key="1">
    <source>
        <dbReference type="EMBL" id="KAG2826664.1"/>
    </source>
</evidence>
<dbReference type="Proteomes" id="UP000697107">
    <property type="component" value="Unassembled WGS sequence"/>
</dbReference>
<sequence>MMRGYGLTLEAATDVEEKLAAIALFGEVYEKEVPVAFLYIHLDGL</sequence>
<comment type="caution">
    <text evidence="3">The sequence shown here is derived from an EMBL/GenBank/DDBJ whole genome shotgun (WGS) entry which is preliminary data.</text>
</comment>
<dbReference type="EMBL" id="RCMG01001465">
    <property type="protein sequence ID" value="KAG2826664.1"/>
    <property type="molecule type" value="Genomic_DNA"/>
</dbReference>
<protein>
    <submittedName>
        <fullName evidence="3">Uncharacterized protein</fullName>
    </submittedName>
</protein>
<evidence type="ECO:0000313" key="5">
    <source>
        <dbReference type="Proteomes" id="UP000697107"/>
    </source>
</evidence>
<evidence type="ECO:0000313" key="3">
    <source>
        <dbReference type="EMBL" id="KAG2960708.1"/>
    </source>
</evidence>